<dbReference type="PANTHER" id="PTHR48020">
    <property type="entry name" value="PROTON MYO-INOSITOL COTRANSPORTER"/>
    <property type="match status" value="1"/>
</dbReference>
<keyword evidence="6 8" id="KW-0472">Membrane</keyword>
<dbReference type="SUPFAM" id="SSF103473">
    <property type="entry name" value="MFS general substrate transporter"/>
    <property type="match status" value="1"/>
</dbReference>
<feature type="transmembrane region" description="Helical" evidence="8">
    <location>
        <begin position="279"/>
        <end position="301"/>
    </location>
</feature>
<dbReference type="Pfam" id="PF00083">
    <property type="entry name" value="Sugar_tr"/>
    <property type="match status" value="1"/>
</dbReference>
<dbReference type="Proteomes" id="UP000240621">
    <property type="component" value="Unassembled WGS sequence"/>
</dbReference>
<organism evidence="11 12">
    <name type="scientific">Prolixibacter denitrificans</name>
    <dbReference type="NCBI Taxonomy" id="1541063"/>
    <lineage>
        <taxon>Bacteria</taxon>
        <taxon>Pseudomonadati</taxon>
        <taxon>Bacteroidota</taxon>
        <taxon>Bacteroidia</taxon>
        <taxon>Marinilabiliales</taxon>
        <taxon>Prolixibacteraceae</taxon>
        <taxon>Prolixibacter</taxon>
    </lineage>
</organism>
<protein>
    <submittedName>
        <fullName evidence="10 11">MFS transporter</fullName>
    </submittedName>
</protein>
<dbReference type="PROSITE" id="PS00217">
    <property type="entry name" value="SUGAR_TRANSPORT_2"/>
    <property type="match status" value="1"/>
</dbReference>
<keyword evidence="13" id="KW-1185">Reference proteome</keyword>
<dbReference type="PRINTS" id="PR00171">
    <property type="entry name" value="SUGRTRNSPORT"/>
</dbReference>
<dbReference type="InterPro" id="IPR050814">
    <property type="entry name" value="Myo-inositol_Transporter"/>
</dbReference>
<dbReference type="EMBL" id="PYGC01000007">
    <property type="protein sequence ID" value="PSK82083.1"/>
    <property type="molecule type" value="Genomic_DNA"/>
</dbReference>
<feature type="transmembrane region" description="Helical" evidence="8">
    <location>
        <begin position="45"/>
        <end position="63"/>
    </location>
</feature>
<evidence type="ECO:0000313" key="12">
    <source>
        <dbReference type="Proteomes" id="UP000240621"/>
    </source>
</evidence>
<feature type="transmembrane region" description="Helical" evidence="8">
    <location>
        <begin position="132"/>
        <end position="152"/>
    </location>
</feature>
<evidence type="ECO:0000313" key="11">
    <source>
        <dbReference type="EMBL" id="PSK82083.1"/>
    </source>
</evidence>
<evidence type="ECO:0000256" key="4">
    <source>
        <dbReference type="ARBA" id="ARBA00022692"/>
    </source>
</evidence>
<comment type="caution">
    <text evidence="11">The sequence shown here is derived from an EMBL/GenBank/DDBJ whole genome shotgun (WGS) entry which is preliminary data.</text>
</comment>
<dbReference type="OrthoDB" id="9783823at2"/>
<dbReference type="PANTHER" id="PTHR48020:SF12">
    <property type="entry name" value="PROTON MYO-INOSITOL COTRANSPORTER"/>
    <property type="match status" value="1"/>
</dbReference>
<dbReference type="RefSeq" id="WP_106542873.1">
    <property type="nucleotide sequence ID" value="NZ_BLAU01000001.1"/>
</dbReference>
<dbReference type="NCBIfam" id="TIGR00879">
    <property type="entry name" value="SP"/>
    <property type="match status" value="1"/>
</dbReference>
<evidence type="ECO:0000256" key="2">
    <source>
        <dbReference type="ARBA" id="ARBA00010992"/>
    </source>
</evidence>
<evidence type="ECO:0000256" key="5">
    <source>
        <dbReference type="ARBA" id="ARBA00022989"/>
    </source>
</evidence>
<dbReference type="EMBL" id="BLAU01000001">
    <property type="protein sequence ID" value="GET22675.1"/>
    <property type="molecule type" value="Genomic_DNA"/>
</dbReference>
<name>A0A2P8CAT4_9BACT</name>
<dbReference type="GO" id="GO:0016020">
    <property type="term" value="C:membrane"/>
    <property type="evidence" value="ECO:0007669"/>
    <property type="project" value="UniProtKB-SubCell"/>
</dbReference>
<feature type="transmembrane region" description="Helical" evidence="8">
    <location>
        <begin position="239"/>
        <end position="264"/>
    </location>
</feature>
<keyword evidence="5 8" id="KW-1133">Transmembrane helix</keyword>
<sequence length="445" mass="49400">MRNHLYFVTFVAALGGLMFGFETAVINGTIFYVQQFFGFSEAMKGVVVSTALVGCIIGALFIGKPGDIFGRRQMMKLMAVMFLLSMIGAGLATNLTVFITARLIGGIAVGGASVLTPMYISEIAPPKLRGRLVATNQLAIVSGILLAFFSNYIIDSIGAANWRWMFLAGTIPSGVYFLLLFFIERSPRWLVKMERVEEALHVIRRVNPHENAETLMHQIKDSLNQEVMKKYSFMFKPPYLKLVLIGIAVGMFNQMAGINVIMYYSTDIFRVAGFSGESAMFQSVLIGVTNLAFTIIAMIFIDRFGRKFLLYVGATGMSVFLGLFAWSYITGNYAGYQLLAYLVGYIAFFAFSQGAVIWVILSEMFPNNVRSRGAAIGSFSHWFFNFVIALLFPVVSAKIGVGWVFAFFFAATLLSLLFYHFALIETKGKSLEELEMETIGKRVSS</sequence>
<feature type="transmembrane region" description="Helical" evidence="8">
    <location>
        <begin position="401"/>
        <end position="422"/>
    </location>
</feature>
<evidence type="ECO:0000256" key="3">
    <source>
        <dbReference type="ARBA" id="ARBA00022448"/>
    </source>
</evidence>
<dbReference type="InterPro" id="IPR005828">
    <property type="entry name" value="MFS_sugar_transport-like"/>
</dbReference>
<feature type="transmembrane region" description="Helical" evidence="8">
    <location>
        <begin position="7"/>
        <end position="33"/>
    </location>
</feature>
<dbReference type="InterPro" id="IPR020846">
    <property type="entry name" value="MFS_dom"/>
</dbReference>
<feature type="transmembrane region" description="Helical" evidence="8">
    <location>
        <begin position="308"/>
        <end position="329"/>
    </location>
</feature>
<feature type="transmembrane region" description="Helical" evidence="8">
    <location>
        <begin position="75"/>
        <end position="93"/>
    </location>
</feature>
<feature type="transmembrane region" description="Helical" evidence="8">
    <location>
        <begin position="341"/>
        <end position="361"/>
    </location>
</feature>
<dbReference type="PROSITE" id="PS00216">
    <property type="entry name" value="SUGAR_TRANSPORT_1"/>
    <property type="match status" value="1"/>
</dbReference>
<evidence type="ECO:0000256" key="1">
    <source>
        <dbReference type="ARBA" id="ARBA00004141"/>
    </source>
</evidence>
<keyword evidence="4 8" id="KW-0812">Transmembrane</keyword>
<dbReference type="AlphaFoldDB" id="A0A2P8CAT4"/>
<dbReference type="InterPro" id="IPR036259">
    <property type="entry name" value="MFS_trans_sf"/>
</dbReference>
<reference evidence="11 12" key="1">
    <citation type="submission" date="2018-03" db="EMBL/GenBank/DDBJ databases">
        <title>Genomic Encyclopedia of Archaeal and Bacterial Type Strains, Phase II (KMG-II): from individual species to whole genera.</title>
        <authorList>
            <person name="Goeker M."/>
        </authorList>
    </citation>
    <scope>NUCLEOTIDE SEQUENCE [LARGE SCALE GENOMIC DNA]</scope>
    <source>
        <strain evidence="11 12">DSM 27267</strain>
    </source>
</reference>
<dbReference type="Gene3D" id="1.20.1250.20">
    <property type="entry name" value="MFS general substrate transporter like domains"/>
    <property type="match status" value="1"/>
</dbReference>
<dbReference type="InterPro" id="IPR003663">
    <property type="entry name" value="Sugar/inositol_transpt"/>
</dbReference>
<feature type="domain" description="Major facilitator superfamily (MFS) profile" evidence="9">
    <location>
        <begin position="8"/>
        <end position="427"/>
    </location>
</feature>
<evidence type="ECO:0000256" key="6">
    <source>
        <dbReference type="ARBA" id="ARBA00023136"/>
    </source>
</evidence>
<evidence type="ECO:0000313" key="13">
    <source>
        <dbReference type="Proteomes" id="UP000396862"/>
    </source>
</evidence>
<dbReference type="GO" id="GO:0022857">
    <property type="term" value="F:transmembrane transporter activity"/>
    <property type="evidence" value="ECO:0007669"/>
    <property type="project" value="InterPro"/>
</dbReference>
<reference evidence="10 13" key="2">
    <citation type="submission" date="2019-10" db="EMBL/GenBank/DDBJ databases">
        <title>Prolixibacter strains distinguished by the presence of nitrate reductase genes were adept at nitrate-dependent anaerobic corrosion of metallic iron and carbon steel.</title>
        <authorList>
            <person name="Iino T."/>
            <person name="Shono N."/>
            <person name="Ito K."/>
            <person name="Nakamura R."/>
            <person name="Sueoka K."/>
            <person name="Harayama S."/>
            <person name="Ohkuma M."/>
        </authorList>
    </citation>
    <scope>NUCLEOTIDE SEQUENCE [LARGE SCALE GENOMIC DNA]</scope>
    <source>
        <strain evidence="10 13">MIC1-1</strain>
    </source>
</reference>
<comment type="subcellular location">
    <subcellularLocation>
        <location evidence="1">Membrane</location>
        <topology evidence="1">Multi-pass membrane protein</topology>
    </subcellularLocation>
</comment>
<dbReference type="InterPro" id="IPR005829">
    <property type="entry name" value="Sugar_transporter_CS"/>
</dbReference>
<feature type="transmembrane region" description="Helical" evidence="8">
    <location>
        <begin position="99"/>
        <end position="120"/>
    </location>
</feature>
<evidence type="ECO:0000259" key="9">
    <source>
        <dbReference type="PROSITE" id="PS50850"/>
    </source>
</evidence>
<feature type="transmembrane region" description="Helical" evidence="8">
    <location>
        <begin position="373"/>
        <end position="395"/>
    </location>
</feature>
<comment type="similarity">
    <text evidence="2 7">Belongs to the major facilitator superfamily. Sugar transporter (TC 2.A.1.1) family.</text>
</comment>
<dbReference type="PROSITE" id="PS50850">
    <property type="entry name" value="MFS"/>
    <property type="match status" value="1"/>
</dbReference>
<feature type="transmembrane region" description="Helical" evidence="8">
    <location>
        <begin position="164"/>
        <end position="183"/>
    </location>
</feature>
<dbReference type="Proteomes" id="UP000396862">
    <property type="component" value="Unassembled WGS sequence"/>
</dbReference>
<gene>
    <name evidence="11" type="ORF">CLV93_107198</name>
    <name evidence="10" type="ORF">JCM18694_29210</name>
</gene>
<evidence type="ECO:0000313" key="10">
    <source>
        <dbReference type="EMBL" id="GET22675.1"/>
    </source>
</evidence>
<keyword evidence="3 7" id="KW-0813">Transport</keyword>
<evidence type="ECO:0000256" key="8">
    <source>
        <dbReference type="SAM" id="Phobius"/>
    </source>
</evidence>
<accession>A0A2P8CAT4</accession>
<proteinExistence type="inferred from homology"/>
<evidence type="ECO:0000256" key="7">
    <source>
        <dbReference type="RuleBase" id="RU003346"/>
    </source>
</evidence>